<dbReference type="InterPro" id="IPR000538">
    <property type="entry name" value="Link_dom"/>
</dbReference>
<dbReference type="InterPro" id="IPR000859">
    <property type="entry name" value="CUB_dom"/>
</dbReference>
<organism evidence="13 14">
    <name type="scientific">Scleropages formosus</name>
    <name type="common">Asian bonytongue</name>
    <name type="synonym">Osteoglossum formosum</name>
    <dbReference type="NCBI Taxonomy" id="113540"/>
    <lineage>
        <taxon>Eukaryota</taxon>
        <taxon>Metazoa</taxon>
        <taxon>Chordata</taxon>
        <taxon>Craniata</taxon>
        <taxon>Vertebrata</taxon>
        <taxon>Euteleostomi</taxon>
        <taxon>Actinopterygii</taxon>
        <taxon>Neopterygii</taxon>
        <taxon>Teleostei</taxon>
        <taxon>Osteoglossocephala</taxon>
        <taxon>Osteoglossomorpha</taxon>
        <taxon>Osteoglossiformes</taxon>
        <taxon>Osteoglossidae</taxon>
        <taxon>Scleropages</taxon>
    </lineage>
</organism>
<dbReference type="CDD" id="cd00041">
    <property type="entry name" value="CUB"/>
    <property type="match status" value="1"/>
</dbReference>
<dbReference type="FunFam" id="3.10.100.10:FF:000001">
    <property type="entry name" value="Hyaluronan proteoglycan link protein 1"/>
    <property type="match status" value="1"/>
</dbReference>
<evidence type="ECO:0000256" key="10">
    <source>
        <dbReference type="SAM" id="MobiDB-lite"/>
    </source>
</evidence>
<evidence type="ECO:0000259" key="12">
    <source>
        <dbReference type="PROSITE" id="PS50963"/>
    </source>
</evidence>
<evidence type="ECO:0000259" key="11">
    <source>
        <dbReference type="PROSITE" id="PS01180"/>
    </source>
</evidence>
<dbReference type="Gene3D" id="2.60.120.290">
    <property type="entry name" value="Spermadhesin, CUB domain"/>
    <property type="match status" value="1"/>
</dbReference>
<feature type="region of interest" description="Disordered" evidence="10">
    <location>
        <begin position="1"/>
        <end position="35"/>
    </location>
</feature>
<accession>A0A0P7V613</accession>
<comment type="subunit">
    <text evidence="4">Interacts (via Link domain) with inter-alpha-inhibitor (I-alpha-I) component bikunin. Interacts with ITIH2/HC2; this interaction is required for transesterification of the HC to hyaluronan. Interacts (via Link and CUB domains) with ITIH1. Chondroitin sulfate may be required for the stability of the complex. Interacts (via Link domain) with various C-X-C and C-C chemokines including PF4, CXCL8, CXCL11, CXCL12, CCL2, CCL7, CCL19, CCL21, and CCL27; this interaction interferes with chemokine binding to glycosaminoglycans. Interacts (primarily via Link domain) with BMP2; this interaction is inhibited by hyaluronan. Interacts (via both Link and CUB domains) with TNFSF11. Interacts (via CUB domain) with FN1 (via type III repeats 9-14); this interaction enhances fibronectin fibril assembly. TNFAIP6 may act as a bridging molecule between FN1 and THBS1.</text>
</comment>
<feature type="non-terminal residue" evidence="13">
    <location>
        <position position="1"/>
    </location>
</feature>
<dbReference type="PROSITE" id="PS01180">
    <property type="entry name" value="CUB"/>
    <property type="match status" value="1"/>
</dbReference>
<dbReference type="STRING" id="113540.ENSSFOP00015009121"/>
<dbReference type="SUPFAM" id="SSF49854">
    <property type="entry name" value="Spermadhesin, CUB domain"/>
    <property type="match status" value="1"/>
</dbReference>
<dbReference type="SUPFAM" id="SSF56436">
    <property type="entry name" value="C-type lectin-like"/>
    <property type="match status" value="1"/>
</dbReference>
<comment type="caution">
    <text evidence="13">The sequence shown here is derived from an EMBL/GenBank/DDBJ whole genome shotgun (WGS) entry which is preliminary data.</text>
</comment>
<evidence type="ECO:0000256" key="3">
    <source>
        <dbReference type="ARBA" id="ARBA00023157"/>
    </source>
</evidence>
<dbReference type="GO" id="GO:0005615">
    <property type="term" value="C:extracellular space"/>
    <property type="evidence" value="ECO:0007669"/>
    <property type="project" value="TreeGrafter"/>
</dbReference>
<dbReference type="InterPro" id="IPR052129">
    <property type="entry name" value="Spermadhesin-Link_domain"/>
</dbReference>
<dbReference type="PANTHER" id="PTHR46908:SF4">
    <property type="entry name" value="TUMOR NECROSIS FACTOR-INDUCIBLE GENE 6 PROTEIN"/>
    <property type="match status" value="1"/>
</dbReference>
<keyword evidence="1" id="KW-0378">Hydrolase</keyword>
<dbReference type="InterPro" id="IPR016186">
    <property type="entry name" value="C-type_lectin-like/link_sf"/>
</dbReference>
<evidence type="ECO:0000256" key="2">
    <source>
        <dbReference type="ARBA" id="ARBA00022889"/>
    </source>
</evidence>
<sequence length="268" mass="30147">GGGGGGEAFPPPPRTQTDREPLDSAQNSRPRKSSVRGSASCFVTGMRLLSFICAACFIVEEVHAWGFKNGVLHNSIWLEQAAGVYHRESRKGRYQLTYKEAKAVCKYEGGRLATYKELEAARQIGFHVCSAGWFDKGRVGYPIVKAGPNCGFGKVGVIDYGYRLNKSERWDVYCYNPTVKECGGVLTDQQKIISSPGYPDEYEDEQICYWHIRVRYGQKVRVHFLDFDVEDDTDCLADYLEIYDSYDDLFGLAGRFCGDNLPEDFIST</sequence>
<keyword evidence="2" id="KW-0130">Cell adhesion</keyword>
<dbReference type="PROSITE" id="PS50963">
    <property type="entry name" value="LINK_2"/>
    <property type="match status" value="1"/>
</dbReference>
<feature type="domain" description="Link" evidence="12">
    <location>
        <begin position="83"/>
        <end position="176"/>
    </location>
</feature>
<dbReference type="GO" id="GO:0050728">
    <property type="term" value="P:negative regulation of inflammatory response"/>
    <property type="evidence" value="ECO:0007669"/>
    <property type="project" value="TreeGrafter"/>
</dbReference>
<dbReference type="GO" id="GO:0005540">
    <property type="term" value="F:hyaluronic acid binding"/>
    <property type="evidence" value="ECO:0007669"/>
    <property type="project" value="InterPro"/>
</dbReference>
<evidence type="ECO:0000256" key="9">
    <source>
        <dbReference type="PROSITE-ProRule" id="PRU00323"/>
    </source>
</evidence>
<keyword evidence="3 9" id="KW-1015">Disulfide bond</keyword>
<dbReference type="PANTHER" id="PTHR46908">
    <property type="entry name" value="CUBILIN-LIKE PROTEIN"/>
    <property type="match status" value="1"/>
</dbReference>
<protein>
    <recommendedName>
        <fullName evidence="5">Tumor necrosis factor-inducible gene 6 protein</fullName>
    </recommendedName>
    <alternativeName>
        <fullName evidence="7">TNF-stimulated gene 6 protein</fullName>
    </alternativeName>
    <alternativeName>
        <fullName evidence="6">Tumor necrosis factor alpha-induced protein 6</fullName>
    </alternativeName>
</protein>
<dbReference type="Pfam" id="PF00193">
    <property type="entry name" value="Xlink"/>
    <property type="match status" value="1"/>
</dbReference>
<evidence type="ECO:0000313" key="14">
    <source>
        <dbReference type="Proteomes" id="UP000034805"/>
    </source>
</evidence>
<evidence type="ECO:0000256" key="4">
    <source>
        <dbReference type="ARBA" id="ARBA00064571"/>
    </source>
</evidence>
<dbReference type="AlphaFoldDB" id="A0A0P7V613"/>
<dbReference type="Pfam" id="PF00431">
    <property type="entry name" value="CUB"/>
    <property type="match status" value="1"/>
</dbReference>
<feature type="disulfide bond" evidence="9">
    <location>
        <begin position="129"/>
        <end position="150"/>
    </location>
</feature>
<dbReference type="Proteomes" id="UP000034805">
    <property type="component" value="Unassembled WGS sequence"/>
</dbReference>
<evidence type="ECO:0000256" key="5">
    <source>
        <dbReference type="ARBA" id="ARBA00069597"/>
    </source>
</evidence>
<dbReference type="GO" id="GO:0007155">
    <property type="term" value="P:cell adhesion"/>
    <property type="evidence" value="ECO:0007669"/>
    <property type="project" value="UniProtKB-KW"/>
</dbReference>
<proteinExistence type="predicted"/>
<reference evidence="13 14" key="1">
    <citation type="submission" date="2015-08" db="EMBL/GenBank/DDBJ databases">
        <title>The genome of the Asian arowana (Scleropages formosus).</title>
        <authorList>
            <person name="Tan M.H."/>
            <person name="Gan H.M."/>
            <person name="Croft L.J."/>
            <person name="Austin C.M."/>
        </authorList>
    </citation>
    <scope>NUCLEOTIDE SEQUENCE [LARGE SCALE GENOMIC DNA]</scope>
    <source>
        <strain evidence="13">Aro1</strain>
    </source>
</reference>
<feature type="non-terminal residue" evidence="13">
    <location>
        <position position="268"/>
    </location>
</feature>
<comment type="caution">
    <text evidence="8">Lacks conserved residue(s) required for the propagation of feature annotation.</text>
</comment>
<evidence type="ECO:0000256" key="7">
    <source>
        <dbReference type="ARBA" id="ARBA00081068"/>
    </source>
</evidence>
<name>A0A0P7V613_SCLFO</name>
<dbReference type="EMBL" id="JARO02000841">
    <property type="protein sequence ID" value="KPP77258.1"/>
    <property type="molecule type" value="Genomic_DNA"/>
</dbReference>
<dbReference type="FunFam" id="2.60.120.290:FF:000005">
    <property type="entry name" value="Procollagen C-endopeptidase enhancer 1"/>
    <property type="match status" value="1"/>
</dbReference>
<dbReference type="PRINTS" id="PR01265">
    <property type="entry name" value="LINKMODULE"/>
</dbReference>
<evidence type="ECO:0000256" key="6">
    <source>
        <dbReference type="ARBA" id="ARBA00077610"/>
    </source>
</evidence>
<dbReference type="SMART" id="SM00042">
    <property type="entry name" value="CUB"/>
    <property type="match status" value="1"/>
</dbReference>
<evidence type="ECO:0000256" key="8">
    <source>
        <dbReference type="PROSITE-ProRule" id="PRU00059"/>
    </source>
</evidence>
<dbReference type="InterPro" id="IPR016187">
    <property type="entry name" value="CTDL_fold"/>
</dbReference>
<feature type="domain" description="CUB" evidence="11">
    <location>
        <begin position="182"/>
        <end position="268"/>
    </location>
</feature>
<dbReference type="InterPro" id="IPR035914">
    <property type="entry name" value="Sperma_CUB_dom_sf"/>
</dbReference>
<evidence type="ECO:0000313" key="13">
    <source>
        <dbReference type="EMBL" id="KPP77258.1"/>
    </source>
</evidence>
<dbReference type="SMART" id="SM00445">
    <property type="entry name" value="LINK"/>
    <property type="match status" value="1"/>
</dbReference>
<dbReference type="CDD" id="cd03515">
    <property type="entry name" value="Link_domain_TSG_6_like"/>
    <property type="match status" value="1"/>
</dbReference>
<feature type="disulfide bond" evidence="9">
    <location>
        <begin position="105"/>
        <end position="174"/>
    </location>
</feature>
<dbReference type="GO" id="GO:0016787">
    <property type="term" value="F:hydrolase activity"/>
    <property type="evidence" value="ECO:0007669"/>
    <property type="project" value="UniProtKB-KW"/>
</dbReference>
<dbReference type="PROSITE" id="PS01241">
    <property type="entry name" value="LINK_1"/>
    <property type="match status" value="1"/>
</dbReference>
<evidence type="ECO:0000256" key="1">
    <source>
        <dbReference type="ARBA" id="ARBA00022801"/>
    </source>
</evidence>
<dbReference type="Gene3D" id="3.10.100.10">
    <property type="entry name" value="Mannose-Binding Protein A, subunit A"/>
    <property type="match status" value="1"/>
</dbReference>
<gene>
    <name evidence="13" type="ORF">Z043_103336</name>
</gene>